<accession>A0AAX4NG82</accession>
<dbReference type="Gene3D" id="3.50.50.60">
    <property type="entry name" value="FAD/NAD(P)-binding domain"/>
    <property type="match status" value="1"/>
</dbReference>
<dbReference type="PANTHER" id="PTHR42685:SF18">
    <property type="entry name" value="DIGERANYLGERANYLGLYCEROPHOSPHOLIPID REDUCTASE"/>
    <property type="match status" value="1"/>
</dbReference>
<organism evidence="1 2">
    <name type="scientific">Oxyplasma meridianum</name>
    <dbReference type="NCBI Taxonomy" id="3073602"/>
    <lineage>
        <taxon>Archaea</taxon>
        <taxon>Methanobacteriati</taxon>
        <taxon>Thermoplasmatota</taxon>
        <taxon>Thermoplasmata</taxon>
        <taxon>Thermoplasmatales</taxon>
        <taxon>Thermoplasmataceae</taxon>
        <taxon>Oxyplasma</taxon>
    </lineage>
</organism>
<dbReference type="InterPro" id="IPR036188">
    <property type="entry name" value="FAD/NAD-bd_sf"/>
</dbReference>
<dbReference type="RefSeq" id="WP_393970625.1">
    <property type="nucleotide sequence ID" value="NZ_CP133772.1"/>
</dbReference>
<dbReference type="KEGG" id="omr:OXIME_000849"/>
<dbReference type="PANTHER" id="PTHR42685">
    <property type="entry name" value="GERANYLGERANYL DIPHOSPHATE REDUCTASE"/>
    <property type="match status" value="1"/>
</dbReference>
<name>A0AAX4NG82_9ARCH</name>
<keyword evidence="2" id="KW-1185">Reference proteome</keyword>
<dbReference type="InterPro" id="IPR050407">
    <property type="entry name" value="Geranylgeranyl_reductase"/>
</dbReference>
<dbReference type="Proteomes" id="UP001451606">
    <property type="component" value="Chromosome"/>
</dbReference>
<dbReference type="SUPFAM" id="SSF51905">
    <property type="entry name" value="FAD/NAD(P)-binding domain"/>
    <property type="match status" value="1"/>
</dbReference>
<dbReference type="GeneID" id="95967584"/>
<gene>
    <name evidence="1" type="ORF">OXIME_000849</name>
</gene>
<dbReference type="EMBL" id="CP133772">
    <property type="protein sequence ID" value="WYY00284.1"/>
    <property type="molecule type" value="Genomic_DNA"/>
</dbReference>
<sequence>MEKDYNTVIVGAGTGGLSAGIALKKADKSYIILDRKKEIGLPVRSTGAVSLEWVKRIGMPTDDSIVASKIYAMKFQTDKGRSISLSFDKPVGLVYDFTKYEKYLARDFAGDLNIKMETQVISIDGNIVKTTTDEFECENIVMASGPQSAFGQKLDKNNVLVAYEETRELPRRDDFQMILWFSDMAPGGYFWDFADSDSTRKIGVCYYPLSGEQPKAVLDRFTRKFPEVDGKMVHTMAHQIPLSRPSDKVIDGNRLYVGDMVNAVLNTTAGGLQGAFWTGKYAGEAISKGDLQIYQMGWDKEIKPWLMKHHNLHRKMHRNGSKSIGNLMLLAKMMPKSMKKKVFGGL</sequence>
<proteinExistence type="predicted"/>
<dbReference type="Pfam" id="PF13450">
    <property type="entry name" value="NAD_binding_8"/>
    <property type="match status" value="1"/>
</dbReference>
<evidence type="ECO:0000313" key="1">
    <source>
        <dbReference type="EMBL" id="WYY00284.1"/>
    </source>
</evidence>
<reference evidence="1 2" key="1">
    <citation type="submission" date="2023-09" db="EMBL/GenBank/DDBJ databases">
        <authorList>
            <person name="Golyshina O.V."/>
            <person name="Lunev E.A."/>
            <person name="Bargiela R."/>
            <person name="Gaines M.C."/>
            <person name="Daum B."/>
            <person name="Bale N.J."/>
            <person name="Koenen M."/>
            <person name="Sinninghe Damst J.S."/>
            <person name="Yakimov M."/>
            <person name="Golyshin P.N."/>
        </authorList>
    </citation>
    <scope>NUCLEOTIDE SEQUENCE [LARGE SCALE GENOMIC DNA]</scope>
    <source>
        <strain evidence="1 2">M1</strain>
    </source>
</reference>
<protein>
    <submittedName>
        <fullName evidence="1">NAD(P)/FAD-dependent oxidoreductase</fullName>
    </submittedName>
</protein>
<dbReference type="AlphaFoldDB" id="A0AAX4NG82"/>
<evidence type="ECO:0000313" key="2">
    <source>
        <dbReference type="Proteomes" id="UP001451606"/>
    </source>
</evidence>